<dbReference type="FunCoup" id="A0A448YJU0">
    <property type="interactions" value="28"/>
</dbReference>
<dbReference type="Proteomes" id="UP000290900">
    <property type="component" value="Unassembled WGS sequence"/>
</dbReference>
<feature type="coiled-coil region" evidence="1">
    <location>
        <begin position="50"/>
        <end position="98"/>
    </location>
</feature>
<keyword evidence="4" id="KW-1185">Reference proteome</keyword>
<evidence type="ECO:0000313" key="3">
    <source>
        <dbReference type="EMBL" id="VEU21156.1"/>
    </source>
</evidence>
<dbReference type="CDD" id="cd22887">
    <property type="entry name" value="Atg16_CCD"/>
    <property type="match status" value="1"/>
</dbReference>
<dbReference type="OrthoDB" id="8949486at2759"/>
<gene>
    <name evidence="3" type="ORF">BRENAR_LOCUS1891</name>
</gene>
<accession>A0A448YJU0</accession>
<reference evidence="3 4" key="1">
    <citation type="submission" date="2018-12" db="EMBL/GenBank/DDBJ databases">
        <authorList>
            <person name="Tiukova I."/>
            <person name="Dainat J."/>
        </authorList>
    </citation>
    <scope>NUCLEOTIDE SEQUENCE [LARGE SCALE GENOMIC DNA]</scope>
</reference>
<dbReference type="STRING" id="13370.A0A448YJU0"/>
<dbReference type="EMBL" id="CAACVR010000010">
    <property type="protein sequence ID" value="VEU21156.1"/>
    <property type="molecule type" value="Genomic_DNA"/>
</dbReference>
<feature type="compositionally biased region" description="Basic and acidic residues" evidence="2">
    <location>
        <begin position="191"/>
        <end position="211"/>
    </location>
</feature>
<dbReference type="Gene3D" id="1.20.5.170">
    <property type="match status" value="1"/>
</dbReference>
<keyword evidence="1" id="KW-0175">Coiled coil</keyword>
<organism evidence="3 4">
    <name type="scientific">Brettanomyces naardenensis</name>
    <name type="common">Yeast</name>
    <dbReference type="NCBI Taxonomy" id="13370"/>
    <lineage>
        <taxon>Eukaryota</taxon>
        <taxon>Fungi</taxon>
        <taxon>Dikarya</taxon>
        <taxon>Ascomycota</taxon>
        <taxon>Saccharomycotina</taxon>
        <taxon>Pichiomycetes</taxon>
        <taxon>Pichiales</taxon>
        <taxon>Pichiaceae</taxon>
        <taxon>Brettanomyces</taxon>
    </lineage>
</organism>
<name>A0A448YJU0_BRENA</name>
<feature type="region of interest" description="Disordered" evidence="2">
    <location>
        <begin position="1"/>
        <end position="23"/>
    </location>
</feature>
<proteinExistence type="predicted"/>
<protein>
    <submittedName>
        <fullName evidence="3">DEKNAAC102050</fullName>
    </submittedName>
</protein>
<dbReference type="AlphaFoldDB" id="A0A448YJU0"/>
<feature type="compositionally biased region" description="Polar residues" evidence="2">
    <location>
        <begin position="1"/>
        <end position="11"/>
    </location>
</feature>
<evidence type="ECO:0000313" key="4">
    <source>
        <dbReference type="Proteomes" id="UP000290900"/>
    </source>
</evidence>
<sequence>MTSNSWKTDVLSQLKEQDERTQEDGEMFKSFIYLSDKMHEQDLELSTLRQDDSKEKLFETLRENQRLKEEVDSNDKIIREKDNNIGELRTQVQTLKKNFDVLRRGYVKVRSKNAILQEESHMRDQNIEGINDSMLSLQIENDMLSKSIESLKSEHEQLVQRWISKVAKDAEVLNEANKVLEMAGAPAGTPVHDKKGAGERRRVKGREAVGR</sequence>
<feature type="coiled-coil region" evidence="1">
    <location>
        <begin position="134"/>
        <end position="161"/>
    </location>
</feature>
<dbReference type="InParanoid" id="A0A448YJU0"/>
<evidence type="ECO:0000256" key="2">
    <source>
        <dbReference type="SAM" id="MobiDB-lite"/>
    </source>
</evidence>
<feature type="region of interest" description="Disordered" evidence="2">
    <location>
        <begin position="184"/>
        <end position="211"/>
    </location>
</feature>
<evidence type="ECO:0000256" key="1">
    <source>
        <dbReference type="SAM" id="Coils"/>
    </source>
</evidence>